<keyword evidence="12" id="KW-1185">Reference proteome</keyword>
<evidence type="ECO:0000313" key="11">
    <source>
        <dbReference type="EMBL" id="CAH0379139.1"/>
    </source>
</evidence>
<accession>A0A8J2T274</accession>
<feature type="compositionally biased region" description="Polar residues" evidence="10">
    <location>
        <begin position="220"/>
        <end position="235"/>
    </location>
</feature>
<evidence type="ECO:0000256" key="7">
    <source>
        <dbReference type="ARBA" id="ARBA00023065"/>
    </source>
</evidence>
<sequence>MSSQQSTPTAHATPLASPGEASPRRRRGGSFGDSLRGTPAPNISPPARATVKSSRRKSGSFDDDDDDESGRRLDLALLPRASRRNLQRQKRARVVEMHASGKQTTLFLRMRELQQLVRDAVPKARHPSQTDLHKRKAHNALHPRDLRAVDATNPHACKNPSVVVRQHVIVCNFPPLRCVVVWDRLLALLPADDHELADELQRQLADQLYPDTSAKPVSTDDVNTSIEENESSQSLPELDDEAPFELRALEAVLRTCTLRLDAACEEVEPVAEETMRELQTARQVALASLERLRHVKNAVSHLEARTRDTAEALEAILDEDEDMCMMRLSLLRERPRLFDPPISPELLTQHEDVELLLESYLQDAEAVQTRLELIRLRIDNAEDLFGMKLDLARNRLITADTIFTLLGMVVGAGAMVGGFFGMNLHQEKSSFVIVCVVTASALMLSTAFVFWYLVRSGTLVLA</sequence>
<evidence type="ECO:0000256" key="3">
    <source>
        <dbReference type="ARBA" id="ARBA00022692"/>
    </source>
</evidence>
<keyword evidence="8 9" id="KW-0472">Membrane</keyword>
<protein>
    <recommendedName>
        <fullName evidence="9">Magnesium transporter</fullName>
    </recommendedName>
</protein>
<keyword evidence="5" id="KW-0809">Transit peptide</keyword>
<dbReference type="PANTHER" id="PTHR13890">
    <property type="entry name" value="RNA SPLICING PROTEIN MRS2, MITOCHONDRIAL"/>
    <property type="match status" value="1"/>
</dbReference>
<comment type="caution">
    <text evidence="11">The sequence shown here is derived from an EMBL/GenBank/DDBJ whole genome shotgun (WGS) entry which is preliminary data.</text>
</comment>
<dbReference type="Gene3D" id="1.20.58.340">
    <property type="entry name" value="Magnesium transport protein CorA, transmembrane region"/>
    <property type="match status" value="1"/>
</dbReference>
<dbReference type="AlphaFoldDB" id="A0A8J2T274"/>
<evidence type="ECO:0000256" key="4">
    <source>
        <dbReference type="ARBA" id="ARBA00022842"/>
    </source>
</evidence>
<evidence type="ECO:0000313" key="12">
    <source>
        <dbReference type="Proteomes" id="UP000789595"/>
    </source>
</evidence>
<name>A0A8J2T274_9STRA</name>
<feature type="transmembrane region" description="Helical" evidence="9">
    <location>
        <begin position="402"/>
        <end position="424"/>
    </location>
</feature>
<proteinExistence type="inferred from homology"/>
<dbReference type="EMBL" id="CAKKNE010000006">
    <property type="protein sequence ID" value="CAH0379139.1"/>
    <property type="molecule type" value="Genomic_DNA"/>
</dbReference>
<dbReference type="CDD" id="cd12823">
    <property type="entry name" value="Mrs2_Mfm1p-like"/>
    <property type="match status" value="1"/>
</dbReference>
<keyword evidence="9" id="KW-0496">Mitochondrion</keyword>
<feature type="region of interest" description="Disordered" evidence="10">
    <location>
        <begin position="211"/>
        <end position="237"/>
    </location>
</feature>
<evidence type="ECO:0000256" key="6">
    <source>
        <dbReference type="ARBA" id="ARBA00022989"/>
    </source>
</evidence>
<evidence type="ECO:0000256" key="1">
    <source>
        <dbReference type="ARBA" id="ARBA00004141"/>
    </source>
</evidence>
<keyword evidence="6 9" id="KW-1133">Transmembrane helix</keyword>
<organism evidence="11 12">
    <name type="scientific">Pelagomonas calceolata</name>
    <dbReference type="NCBI Taxonomy" id="35677"/>
    <lineage>
        <taxon>Eukaryota</taxon>
        <taxon>Sar</taxon>
        <taxon>Stramenopiles</taxon>
        <taxon>Ochrophyta</taxon>
        <taxon>Pelagophyceae</taxon>
        <taxon>Pelagomonadales</taxon>
        <taxon>Pelagomonadaceae</taxon>
        <taxon>Pelagomonas</taxon>
    </lineage>
</organism>
<evidence type="ECO:0000256" key="9">
    <source>
        <dbReference type="RuleBase" id="RU366042"/>
    </source>
</evidence>
<feature type="region of interest" description="Disordered" evidence="10">
    <location>
        <begin position="1"/>
        <end position="76"/>
    </location>
</feature>
<keyword evidence="2 9" id="KW-0813">Transport</keyword>
<comment type="similarity">
    <text evidence="9">Belongs to the CorA metal ion transporter (MIT) (TC 1.A.35) family.</text>
</comment>
<keyword evidence="9" id="KW-0999">Mitochondrion inner membrane</keyword>
<feature type="transmembrane region" description="Helical" evidence="9">
    <location>
        <begin position="431"/>
        <end position="454"/>
    </location>
</feature>
<keyword evidence="7 9" id="KW-0406">Ion transport</keyword>
<feature type="compositionally biased region" description="Polar residues" evidence="10">
    <location>
        <begin position="1"/>
        <end position="10"/>
    </location>
</feature>
<evidence type="ECO:0000256" key="2">
    <source>
        <dbReference type="ARBA" id="ARBA00022448"/>
    </source>
</evidence>
<dbReference type="OrthoDB" id="10251508at2759"/>
<evidence type="ECO:0000256" key="8">
    <source>
        <dbReference type="ARBA" id="ARBA00023136"/>
    </source>
</evidence>
<dbReference type="Pfam" id="PF22099">
    <property type="entry name" value="MRS2-like"/>
    <property type="match status" value="1"/>
</dbReference>
<evidence type="ECO:0000256" key="5">
    <source>
        <dbReference type="ARBA" id="ARBA00022946"/>
    </source>
</evidence>
<keyword evidence="4 9" id="KW-0460">Magnesium</keyword>
<reference evidence="11" key="1">
    <citation type="submission" date="2021-11" db="EMBL/GenBank/DDBJ databases">
        <authorList>
            <consortium name="Genoscope - CEA"/>
            <person name="William W."/>
        </authorList>
    </citation>
    <scope>NUCLEOTIDE SEQUENCE</scope>
</reference>
<dbReference type="GO" id="GO:0005743">
    <property type="term" value="C:mitochondrial inner membrane"/>
    <property type="evidence" value="ECO:0007669"/>
    <property type="project" value="UniProtKB-SubCell"/>
</dbReference>
<comment type="subcellular location">
    <subcellularLocation>
        <location evidence="1">Membrane</location>
        <topology evidence="1">Multi-pass membrane protein</topology>
    </subcellularLocation>
    <subcellularLocation>
        <location evidence="9">Mitochondrion inner membrane</location>
        <topology evidence="9">Multi-pass membrane protein</topology>
    </subcellularLocation>
</comment>
<keyword evidence="3 9" id="KW-0812">Transmembrane</keyword>
<dbReference type="InterPro" id="IPR039204">
    <property type="entry name" value="MRS2-like"/>
</dbReference>
<gene>
    <name evidence="11" type="ORF">PECAL_6P07410</name>
</gene>
<evidence type="ECO:0000256" key="10">
    <source>
        <dbReference type="SAM" id="MobiDB-lite"/>
    </source>
</evidence>
<dbReference type="Gene3D" id="2.40.128.330">
    <property type="match status" value="1"/>
</dbReference>
<dbReference type="Proteomes" id="UP000789595">
    <property type="component" value="Unassembled WGS sequence"/>
</dbReference>
<dbReference type="GO" id="GO:0015095">
    <property type="term" value="F:magnesium ion transmembrane transporter activity"/>
    <property type="evidence" value="ECO:0007669"/>
    <property type="project" value="TreeGrafter"/>
</dbReference>
<dbReference type="PANTHER" id="PTHR13890:SF0">
    <property type="entry name" value="MAGNESIUM TRANSPORTER MRS2 HOMOLOG, MITOCHONDRIAL"/>
    <property type="match status" value="1"/>
</dbReference>